<feature type="domain" description="ParB-like N-terminal" evidence="3">
    <location>
        <begin position="83"/>
        <end position="172"/>
    </location>
</feature>
<organism evidence="4 5">
    <name type="scientific">Pseudoduganella danionis</name>
    <dbReference type="NCBI Taxonomy" id="1890295"/>
    <lineage>
        <taxon>Bacteria</taxon>
        <taxon>Pseudomonadati</taxon>
        <taxon>Pseudomonadota</taxon>
        <taxon>Betaproteobacteria</taxon>
        <taxon>Burkholderiales</taxon>
        <taxon>Oxalobacteraceae</taxon>
        <taxon>Telluria group</taxon>
        <taxon>Pseudoduganella</taxon>
    </lineage>
</organism>
<name>A0ABW9STA8_9BURK</name>
<keyword evidence="5" id="KW-1185">Reference proteome</keyword>
<dbReference type="Gene3D" id="3.90.1530.30">
    <property type="match status" value="1"/>
</dbReference>
<dbReference type="InterPro" id="IPR004437">
    <property type="entry name" value="ParB/RepB/Spo0J"/>
</dbReference>
<evidence type="ECO:0000256" key="1">
    <source>
        <dbReference type="ARBA" id="ARBA00006295"/>
    </source>
</evidence>
<proteinExistence type="inferred from homology"/>
<evidence type="ECO:0000259" key="3">
    <source>
        <dbReference type="SMART" id="SM00470"/>
    </source>
</evidence>
<dbReference type="Gene3D" id="1.10.10.2830">
    <property type="match status" value="1"/>
</dbReference>
<comment type="caution">
    <text evidence="4">The sequence shown here is derived from an EMBL/GenBank/DDBJ whole genome shotgun (WGS) entry which is preliminary data.</text>
</comment>
<dbReference type="PANTHER" id="PTHR33375:SF1">
    <property type="entry name" value="CHROMOSOME-PARTITIONING PROTEIN PARB-RELATED"/>
    <property type="match status" value="1"/>
</dbReference>
<dbReference type="SMART" id="SM00470">
    <property type="entry name" value="ParB"/>
    <property type="match status" value="1"/>
</dbReference>
<dbReference type="Pfam" id="PF02195">
    <property type="entry name" value="ParB_N"/>
    <property type="match status" value="1"/>
</dbReference>
<evidence type="ECO:0000256" key="2">
    <source>
        <dbReference type="SAM" id="MobiDB-lite"/>
    </source>
</evidence>
<comment type="similarity">
    <text evidence="1">Belongs to the ParB family.</text>
</comment>
<evidence type="ECO:0000313" key="5">
    <source>
        <dbReference type="Proteomes" id="UP000735592"/>
    </source>
</evidence>
<feature type="compositionally biased region" description="Polar residues" evidence="2">
    <location>
        <begin position="12"/>
        <end position="22"/>
    </location>
</feature>
<dbReference type="SUPFAM" id="SSF110849">
    <property type="entry name" value="ParB/Sulfiredoxin"/>
    <property type="match status" value="1"/>
</dbReference>
<accession>A0ABW9STA8</accession>
<dbReference type="SUPFAM" id="SSF109709">
    <property type="entry name" value="KorB DNA-binding domain-like"/>
    <property type="match status" value="1"/>
</dbReference>
<dbReference type="InterPro" id="IPR050336">
    <property type="entry name" value="Chromosome_partition/occlusion"/>
</dbReference>
<dbReference type="RefSeq" id="WP_155436752.1">
    <property type="nucleotide sequence ID" value="NZ_JBHLXK010000009.1"/>
</dbReference>
<reference evidence="4 5" key="1">
    <citation type="submission" date="2019-11" db="EMBL/GenBank/DDBJ databases">
        <title>Type strains purchased from KCTC, JCM and DSMZ.</title>
        <authorList>
            <person name="Lu H."/>
        </authorList>
    </citation>
    <scope>NUCLEOTIDE SEQUENCE [LARGE SCALE GENOMIC DNA]</scope>
    <source>
        <strain evidence="4 5">DSM 103461</strain>
    </source>
</reference>
<protein>
    <submittedName>
        <fullName evidence="4">ParB/RepB/Spo0J family partition protein</fullName>
    </submittedName>
</protein>
<sequence length="343" mass="37961">MNKIKKQDLSQRMRSAVSSAPTLNNRFAHAAARAELNPVLPASQPQEEATTQSTPVETIHATVPAAQATTAAPVLVAGGGVLREVPLDQIEPNPFNARHIYRPERVNELATSIGANGQETPGSAVAVGDKVILIAGHYRWKALKRLGRPMLLVVYPPMTDQELYAKSFRENHDREEETALDNALAWRNLIDKGVYSSETEIAEVTGYSLPSINKTMAILGLPEPILAIVRENPVQFKVSLLYELKLFAESAPIEKAIELTQGILAGEVSRKTITDAREIYEKPKTARKQKETSRAYKITRDGRDIGSMKTWDSGRVSFDVKIIDAVERQKLIAELRDRFGLTE</sequence>
<dbReference type="Proteomes" id="UP000735592">
    <property type="component" value="Unassembled WGS sequence"/>
</dbReference>
<feature type="compositionally biased region" description="Basic and acidic residues" evidence="2">
    <location>
        <begin position="1"/>
        <end position="11"/>
    </location>
</feature>
<dbReference type="EMBL" id="WNKW01000011">
    <property type="protein sequence ID" value="MTW35411.1"/>
    <property type="molecule type" value="Genomic_DNA"/>
</dbReference>
<dbReference type="NCBIfam" id="TIGR00180">
    <property type="entry name" value="parB_part"/>
    <property type="match status" value="1"/>
</dbReference>
<dbReference type="InterPro" id="IPR003115">
    <property type="entry name" value="ParB_N"/>
</dbReference>
<feature type="region of interest" description="Disordered" evidence="2">
    <location>
        <begin position="1"/>
        <end position="22"/>
    </location>
</feature>
<gene>
    <name evidence="4" type="ORF">GM655_21690</name>
</gene>
<evidence type="ECO:0000313" key="4">
    <source>
        <dbReference type="EMBL" id="MTW35411.1"/>
    </source>
</evidence>
<dbReference type="PANTHER" id="PTHR33375">
    <property type="entry name" value="CHROMOSOME-PARTITIONING PROTEIN PARB-RELATED"/>
    <property type="match status" value="1"/>
</dbReference>
<dbReference type="InterPro" id="IPR036086">
    <property type="entry name" value="ParB/Sulfiredoxin_sf"/>
</dbReference>